<dbReference type="OrthoDB" id="8479416at2"/>
<keyword evidence="2" id="KW-0472">Membrane</keyword>
<proteinExistence type="predicted"/>
<dbReference type="STRING" id="1715692.RUE5091_00746"/>
<dbReference type="GO" id="GO:0042834">
    <property type="term" value="F:peptidoglycan binding"/>
    <property type="evidence" value="ECO:0007669"/>
    <property type="project" value="InterPro"/>
</dbReference>
<dbReference type="Gene3D" id="3.30.70.1070">
    <property type="entry name" value="Sporulation related repeat"/>
    <property type="match status" value="1"/>
</dbReference>
<organism evidence="4 5">
    <name type="scientific">Ruegeria denitrificans</name>
    <dbReference type="NCBI Taxonomy" id="1715692"/>
    <lineage>
        <taxon>Bacteria</taxon>
        <taxon>Pseudomonadati</taxon>
        <taxon>Pseudomonadota</taxon>
        <taxon>Alphaproteobacteria</taxon>
        <taxon>Rhodobacterales</taxon>
        <taxon>Roseobacteraceae</taxon>
        <taxon>Ruegeria</taxon>
    </lineage>
</organism>
<dbReference type="InterPro" id="IPR007730">
    <property type="entry name" value="SPOR-like_dom"/>
</dbReference>
<keyword evidence="2" id="KW-0812">Transmembrane</keyword>
<dbReference type="Pfam" id="PF05036">
    <property type="entry name" value="SPOR"/>
    <property type="match status" value="1"/>
</dbReference>
<gene>
    <name evidence="4" type="ORF">RUE5091_00746</name>
</gene>
<feature type="domain" description="SPOR" evidence="3">
    <location>
        <begin position="269"/>
        <end position="354"/>
    </location>
</feature>
<dbReference type="PROSITE" id="PS51724">
    <property type="entry name" value="SPOR"/>
    <property type="match status" value="1"/>
</dbReference>
<dbReference type="RefSeq" id="WP_058280524.1">
    <property type="nucleotide sequence ID" value="NZ_CYUD01000002.1"/>
</dbReference>
<dbReference type="EMBL" id="CYUD01000002">
    <property type="protein sequence ID" value="CUJ88672.1"/>
    <property type="molecule type" value="Genomic_DNA"/>
</dbReference>
<evidence type="ECO:0000256" key="2">
    <source>
        <dbReference type="SAM" id="Phobius"/>
    </source>
</evidence>
<feature type="region of interest" description="Disordered" evidence="1">
    <location>
        <begin position="1"/>
        <end position="24"/>
    </location>
</feature>
<dbReference type="AlphaFoldDB" id="A0A0P1I3U6"/>
<evidence type="ECO:0000313" key="4">
    <source>
        <dbReference type="EMBL" id="CUJ88672.1"/>
    </source>
</evidence>
<feature type="region of interest" description="Disordered" evidence="1">
    <location>
        <begin position="229"/>
        <end position="248"/>
    </location>
</feature>
<dbReference type="InterPro" id="IPR036680">
    <property type="entry name" value="SPOR-like_sf"/>
</dbReference>
<accession>A0A0P1I3U6</accession>
<evidence type="ECO:0000313" key="5">
    <source>
        <dbReference type="Proteomes" id="UP000051260"/>
    </source>
</evidence>
<name>A0A0P1I3U6_9RHOB</name>
<evidence type="ECO:0000259" key="3">
    <source>
        <dbReference type="PROSITE" id="PS51724"/>
    </source>
</evidence>
<sequence length="354" mass="37848">MARYDYSGQMRPEQMHYTNQPHPQDGYEYSDDMHGFDEAPRAAGLGRIVNALGAVASLALVAGIGVWGYKLVMRDVSGVPVVRAIEGPMRIQPENPGGTPADHQGLAVNTVAAVGTAAPPADRLILAPRPVSLSDEDTPVEPLKPTPAVHVVQEEISDQEAAQLRQGNVDALVAELAGDAAQIEEPSEQGVQLASLTVLEEEPAIDPADLAAQLPDPELAALPGVRRSLRPNTRPARSTPSRVTTNSSTEDAINAAVKAAVGLDIDPNTLSKGTRMAQLGAYESTDVAQSEWIRLNSRFGEYMDGKQRVIQKTSRGGRTFYRLRVLGFDDLSDSRQFCAALEARGADCIPVAAR</sequence>
<feature type="transmembrane region" description="Helical" evidence="2">
    <location>
        <begin position="48"/>
        <end position="69"/>
    </location>
</feature>
<reference evidence="5" key="1">
    <citation type="submission" date="2015-09" db="EMBL/GenBank/DDBJ databases">
        <authorList>
            <person name="Rodrigo-Torres L."/>
            <person name="Arahal D.R."/>
        </authorList>
    </citation>
    <scope>NUCLEOTIDE SEQUENCE [LARGE SCALE GENOMIC DNA]</scope>
    <source>
        <strain evidence="5">CECT 5091</strain>
    </source>
</reference>
<protein>
    <submittedName>
        <fullName evidence="4">Sporulation related domain protein</fullName>
    </submittedName>
</protein>
<feature type="compositionally biased region" description="Polar residues" evidence="1">
    <location>
        <begin position="235"/>
        <end position="248"/>
    </location>
</feature>
<dbReference type="Proteomes" id="UP000051260">
    <property type="component" value="Unassembled WGS sequence"/>
</dbReference>
<evidence type="ECO:0000256" key="1">
    <source>
        <dbReference type="SAM" id="MobiDB-lite"/>
    </source>
</evidence>
<keyword evidence="5" id="KW-1185">Reference proteome</keyword>
<keyword evidence="2" id="KW-1133">Transmembrane helix</keyword>